<evidence type="ECO:0000256" key="1">
    <source>
        <dbReference type="SAM" id="MobiDB-lite"/>
    </source>
</evidence>
<dbReference type="EMBL" id="FJOG01000060">
    <property type="protein sequence ID" value="CZR68816.1"/>
    <property type="molecule type" value="Genomic_DNA"/>
</dbReference>
<keyword evidence="3" id="KW-1185">Reference proteome</keyword>
<protein>
    <submittedName>
        <fullName evidence="2">Uncharacterized protein</fullName>
    </submittedName>
</protein>
<gene>
    <name evidence="2" type="ORF">PAC_18716</name>
</gene>
<evidence type="ECO:0000313" key="2">
    <source>
        <dbReference type="EMBL" id="CZR68816.1"/>
    </source>
</evidence>
<feature type="compositionally biased region" description="Polar residues" evidence="1">
    <location>
        <begin position="93"/>
        <end position="105"/>
    </location>
</feature>
<dbReference type="AlphaFoldDB" id="A0A1L7XUX0"/>
<dbReference type="Proteomes" id="UP000184330">
    <property type="component" value="Unassembled WGS sequence"/>
</dbReference>
<feature type="compositionally biased region" description="Basic and acidic residues" evidence="1">
    <location>
        <begin position="35"/>
        <end position="51"/>
    </location>
</feature>
<name>A0A1L7XUX0_9HELO</name>
<reference evidence="2 3" key="1">
    <citation type="submission" date="2016-03" db="EMBL/GenBank/DDBJ databases">
        <authorList>
            <person name="Ploux O."/>
        </authorList>
    </citation>
    <scope>NUCLEOTIDE SEQUENCE [LARGE SCALE GENOMIC DNA]</scope>
    <source>
        <strain evidence="2 3">UAMH 11012</strain>
    </source>
</reference>
<sequence length="156" mass="17391">MLDEPQLIPLQHPSPFMGSINHQLYPLKDQGKRKRIDDIREMSRAFEEKRRTPGSTQPKIQPKDMQDDREMGPSPEEKKQRSSDSLKPKETQPVPTFDTTTSLRTTAWVLALVDGPPGDVIDLTPDDEDSSKDMTSDGKTGQKDGKGTDSADRTAA</sequence>
<proteinExistence type="predicted"/>
<feature type="compositionally biased region" description="Basic and acidic residues" evidence="1">
    <location>
        <begin position="61"/>
        <end position="90"/>
    </location>
</feature>
<evidence type="ECO:0000313" key="3">
    <source>
        <dbReference type="Proteomes" id="UP000184330"/>
    </source>
</evidence>
<accession>A0A1L7XUX0</accession>
<organism evidence="2 3">
    <name type="scientific">Phialocephala subalpina</name>
    <dbReference type="NCBI Taxonomy" id="576137"/>
    <lineage>
        <taxon>Eukaryota</taxon>
        <taxon>Fungi</taxon>
        <taxon>Dikarya</taxon>
        <taxon>Ascomycota</taxon>
        <taxon>Pezizomycotina</taxon>
        <taxon>Leotiomycetes</taxon>
        <taxon>Helotiales</taxon>
        <taxon>Mollisiaceae</taxon>
        <taxon>Phialocephala</taxon>
        <taxon>Phialocephala fortinii species complex</taxon>
    </lineage>
</organism>
<feature type="compositionally biased region" description="Basic and acidic residues" evidence="1">
    <location>
        <begin position="131"/>
        <end position="156"/>
    </location>
</feature>
<feature type="region of interest" description="Disordered" evidence="1">
    <location>
        <begin position="1"/>
        <end position="156"/>
    </location>
</feature>